<dbReference type="Gene3D" id="2.20.28.30">
    <property type="entry name" value="RNA polymerase ii, chain L"/>
    <property type="match status" value="1"/>
</dbReference>
<gene>
    <name evidence="2" type="ORF">CG50_06435</name>
</gene>
<name>A0A086Y749_9RHOB</name>
<dbReference type="STRING" id="1105367.CG50_06435"/>
<keyword evidence="3" id="KW-1185">Reference proteome</keyword>
<dbReference type="EMBL" id="JFZB01000002">
    <property type="protein sequence ID" value="KFI30099.1"/>
    <property type="molecule type" value="Genomic_DNA"/>
</dbReference>
<dbReference type="Proteomes" id="UP000028824">
    <property type="component" value="Unassembled WGS sequence"/>
</dbReference>
<dbReference type="AlphaFoldDB" id="A0A086Y749"/>
<evidence type="ECO:0000313" key="3">
    <source>
        <dbReference type="Proteomes" id="UP000028824"/>
    </source>
</evidence>
<evidence type="ECO:0008006" key="4">
    <source>
        <dbReference type="Google" id="ProtNLM"/>
    </source>
</evidence>
<evidence type="ECO:0000256" key="1">
    <source>
        <dbReference type="SAM" id="Phobius"/>
    </source>
</evidence>
<comment type="caution">
    <text evidence="2">The sequence shown here is derived from an EMBL/GenBank/DDBJ whole genome shotgun (WGS) entry which is preliminary data.</text>
</comment>
<sequence>MIQIPKVPRRAAASATDTERHFPCEACGADLTFAPGQDRLVCSHCGHEQAIPSAVGRGQSRLVELPLEQGLRNDLPAEDIEETRALRCPNCGAEIGLSGAEHATTCPFCATPVVTDTGTRRRIKPQGVLPFVLSEEQAREALTRWLGSLWFAPSGLAQYARKGRRMTGVYAPFWTFDASTHTRYDGQRGDVYYETRTVEVMVDGRPQMRTEQVERIRWTAVSGAVARDFDDVLIYAAKTLAPDHVAGLSPWDLSALRDYRTDYLAGFSAEGYTQELSEGHEQATAEMVAVIQTDIRRDIGGDRQQIDAMDPRFSDETFKHILLPIWTAAYRFQGRAFTFVVNAQTGQVQGDRPWSPWKIAAAVAAVLIVAGVLYYMNGNR</sequence>
<proteinExistence type="predicted"/>
<evidence type="ECO:0000313" key="2">
    <source>
        <dbReference type="EMBL" id="KFI30099.1"/>
    </source>
</evidence>
<keyword evidence="1" id="KW-1133">Transmembrane helix</keyword>
<dbReference type="OrthoDB" id="3182597at2"/>
<dbReference type="eggNOG" id="COG1594">
    <property type="taxonomic scope" value="Bacteria"/>
</dbReference>
<feature type="transmembrane region" description="Helical" evidence="1">
    <location>
        <begin position="357"/>
        <end position="376"/>
    </location>
</feature>
<reference evidence="2 3" key="1">
    <citation type="submission" date="2014-03" db="EMBL/GenBank/DDBJ databases">
        <title>Genome of Paenirhodobacter enshiensis DW2-9.</title>
        <authorList>
            <person name="Wang D."/>
            <person name="Wang G."/>
        </authorList>
    </citation>
    <scope>NUCLEOTIDE SEQUENCE [LARGE SCALE GENOMIC DNA]</scope>
    <source>
        <strain evidence="2 3">DW2-9</strain>
    </source>
</reference>
<keyword evidence="1" id="KW-0812">Transmembrane</keyword>
<accession>A0A086Y749</accession>
<keyword evidence="1" id="KW-0472">Membrane</keyword>
<protein>
    <recommendedName>
        <fullName evidence="4">Primosomal protein N' (Replication factor Y)-superfamily II helicase</fullName>
    </recommendedName>
</protein>
<dbReference type="RefSeq" id="WP_051909362.1">
    <property type="nucleotide sequence ID" value="NZ_JFZB01000002.1"/>
</dbReference>
<organism evidence="2 3">
    <name type="scientific">Paenirhodobacter enshiensis</name>
    <dbReference type="NCBI Taxonomy" id="1105367"/>
    <lineage>
        <taxon>Bacteria</taxon>
        <taxon>Pseudomonadati</taxon>
        <taxon>Pseudomonadota</taxon>
        <taxon>Alphaproteobacteria</taxon>
        <taxon>Rhodobacterales</taxon>
        <taxon>Rhodobacter group</taxon>
        <taxon>Paenirhodobacter</taxon>
    </lineage>
</organism>
<dbReference type="PANTHER" id="PTHR37826">
    <property type="entry name" value="FLOTILLIN BAND_7_5 DOMAIN PROTEIN"/>
    <property type="match status" value="1"/>
</dbReference>
<dbReference type="PANTHER" id="PTHR37826:SF3">
    <property type="entry name" value="J DOMAIN-CONTAINING PROTEIN"/>
    <property type="match status" value="1"/>
</dbReference>